<gene>
    <name evidence="1" type="ORF">F8M41_005075</name>
</gene>
<keyword evidence="2" id="KW-1185">Reference proteome</keyword>
<protein>
    <submittedName>
        <fullName evidence="1">Uncharacterized protein</fullName>
    </submittedName>
</protein>
<dbReference type="EMBL" id="WTPW01001474">
    <property type="protein sequence ID" value="KAF0433390.1"/>
    <property type="molecule type" value="Genomic_DNA"/>
</dbReference>
<dbReference type="AlphaFoldDB" id="A0A8H3XBA6"/>
<evidence type="ECO:0000313" key="1">
    <source>
        <dbReference type="EMBL" id="KAF0433390.1"/>
    </source>
</evidence>
<dbReference type="Proteomes" id="UP000439903">
    <property type="component" value="Unassembled WGS sequence"/>
</dbReference>
<evidence type="ECO:0000313" key="2">
    <source>
        <dbReference type="Proteomes" id="UP000439903"/>
    </source>
</evidence>
<name>A0A8H3XBA6_GIGMA</name>
<comment type="caution">
    <text evidence="1">The sequence shown here is derived from an EMBL/GenBank/DDBJ whole genome shotgun (WGS) entry which is preliminary data.</text>
</comment>
<proteinExistence type="predicted"/>
<reference evidence="1 2" key="1">
    <citation type="journal article" date="2019" name="Environ. Microbiol.">
        <title>At the nexus of three kingdoms: the genome of the mycorrhizal fungus Gigaspora margarita provides insights into plant, endobacterial and fungal interactions.</title>
        <authorList>
            <person name="Venice F."/>
            <person name="Ghignone S."/>
            <person name="Salvioli di Fossalunga A."/>
            <person name="Amselem J."/>
            <person name="Novero M."/>
            <person name="Xianan X."/>
            <person name="Sedzielewska Toro K."/>
            <person name="Morin E."/>
            <person name="Lipzen A."/>
            <person name="Grigoriev I.V."/>
            <person name="Henrissat B."/>
            <person name="Martin F.M."/>
            <person name="Bonfante P."/>
        </authorList>
    </citation>
    <scope>NUCLEOTIDE SEQUENCE [LARGE SCALE GENOMIC DNA]</scope>
    <source>
        <strain evidence="1 2">BEG34</strain>
    </source>
</reference>
<sequence length="214" mass="24687">MNLPKISYEDSNMDYSLITIVPTVKDGYLAIFNYTNPRFSITPRNGLCAIPISYNKPEFSQKIVIFQTEQPINSVYCDETDSFIYCIASIHFKNESFNGMIYEQIKIYPSGNVFSTREIYSDQSSLSLRAKKTSLHDLIFDVTEYNNTDKNIYYNIYHYNKTESRLEKLNSFIITNYFCVNAVTQNNTFLLASPNTINNASWSLLTIQLHNSNG</sequence>
<accession>A0A8H3XBA6</accession>
<organism evidence="1 2">
    <name type="scientific">Gigaspora margarita</name>
    <dbReference type="NCBI Taxonomy" id="4874"/>
    <lineage>
        <taxon>Eukaryota</taxon>
        <taxon>Fungi</taxon>
        <taxon>Fungi incertae sedis</taxon>
        <taxon>Mucoromycota</taxon>
        <taxon>Glomeromycotina</taxon>
        <taxon>Glomeromycetes</taxon>
        <taxon>Diversisporales</taxon>
        <taxon>Gigasporaceae</taxon>
        <taxon>Gigaspora</taxon>
    </lineage>
</organism>